<feature type="region of interest" description="Disordered" evidence="2">
    <location>
        <begin position="252"/>
        <end position="274"/>
    </location>
</feature>
<reference evidence="3" key="1">
    <citation type="submission" date="2019-10" db="EMBL/GenBank/DDBJ databases">
        <authorList>
            <person name="Zhang R."/>
            <person name="Pan Y."/>
            <person name="Wang J."/>
            <person name="Ma R."/>
            <person name="Yu S."/>
        </authorList>
    </citation>
    <scope>NUCLEOTIDE SEQUENCE</scope>
    <source>
        <strain evidence="3">LA-IB0</strain>
        <tissue evidence="3">Leaf</tissue>
    </source>
</reference>
<gene>
    <name evidence="3" type="ORF">BUALT_Bualt08G0043000</name>
</gene>
<dbReference type="EMBL" id="WHWC01000008">
    <property type="protein sequence ID" value="KAG8377532.1"/>
    <property type="molecule type" value="Genomic_DNA"/>
</dbReference>
<dbReference type="GO" id="GO:0005737">
    <property type="term" value="C:cytoplasm"/>
    <property type="evidence" value="ECO:0007669"/>
    <property type="project" value="TreeGrafter"/>
</dbReference>
<feature type="compositionally biased region" description="Basic and acidic residues" evidence="2">
    <location>
        <begin position="153"/>
        <end position="176"/>
    </location>
</feature>
<name>A0AAV6XA73_9LAMI</name>
<feature type="compositionally biased region" description="Low complexity" evidence="2">
    <location>
        <begin position="348"/>
        <end position="360"/>
    </location>
</feature>
<dbReference type="GO" id="GO:0008017">
    <property type="term" value="F:microtubule binding"/>
    <property type="evidence" value="ECO:0007669"/>
    <property type="project" value="TreeGrafter"/>
</dbReference>
<dbReference type="PANTHER" id="PTHR31807:SF2">
    <property type="entry name" value="PROTEIN SNOWY COTYLEDON 3"/>
    <property type="match status" value="1"/>
</dbReference>
<dbReference type="AlphaFoldDB" id="A0AAV6XA73"/>
<dbReference type="PANTHER" id="PTHR31807">
    <property type="entry name" value="AUGMIN FAMILY MEMBER"/>
    <property type="match status" value="1"/>
</dbReference>
<feature type="compositionally biased region" description="Low complexity" evidence="2">
    <location>
        <begin position="44"/>
        <end position="75"/>
    </location>
</feature>
<feature type="region of interest" description="Disordered" evidence="2">
    <location>
        <begin position="292"/>
        <end position="375"/>
    </location>
</feature>
<dbReference type="Pfam" id="PF04484">
    <property type="entry name" value="QWRF"/>
    <property type="match status" value="1"/>
</dbReference>
<comment type="similarity">
    <text evidence="1">Belongs to the QWRF family.</text>
</comment>
<organism evidence="3 4">
    <name type="scientific">Buddleja alternifolia</name>
    <dbReference type="NCBI Taxonomy" id="168488"/>
    <lineage>
        <taxon>Eukaryota</taxon>
        <taxon>Viridiplantae</taxon>
        <taxon>Streptophyta</taxon>
        <taxon>Embryophyta</taxon>
        <taxon>Tracheophyta</taxon>
        <taxon>Spermatophyta</taxon>
        <taxon>Magnoliopsida</taxon>
        <taxon>eudicotyledons</taxon>
        <taxon>Gunneridae</taxon>
        <taxon>Pentapetalae</taxon>
        <taxon>asterids</taxon>
        <taxon>lamiids</taxon>
        <taxon>Lamiales</taxon>
        <taxon>Scrophulariaceae</taxon>
        <taxon>Buddlejeae</taxon>
        <taxon>Buddleja</taxon>
    </lineage>
</organism>
<dbReference type="GO" id="GO:0051225">
    <property type="term" value="P:spindle assembly"/>
    <property type="evidence" value="ECO:0007669"/>
    <property type="project" value="TreeGrafter"/>
</dbReference>
<evidence type="ECO:0000313" key="3">
    <source>
        <dbReference type="EMBL" id="KAG8377532.1"/>
    </source>
</evidence>
<sequence length="612" mass="67201">MVTAVTPNAKQRPAAQNPKRPPLLLPSSDNAAPPRRPKGREVTSRYLSLSTSSSSSNSSSSTNNSTTLSPGSSTSCRRSQSPMLSSRASIATPKRAVSAERRRPAATTPSNTERMLVTSMRSLSVSFQGESYSLPVSKVKPPPSTGGGLSKGTPERRKAGVTPVRDRREKDRENSRPTDQPQHRWPGRLRSDNSSFLTRSLDYGGERVKLNRSTSALKELRKSVGDENSRNKIGIQLKAENRLNLADSLNSDVESVSSESTTSGNTIKLRGGPRASPIVVPARVWQDANNRVHKDPASPVPSHLLNRTTGPSKLGVSKKFQNDSPVSSPREIFPSRGLSPLRGGLRPSSPSKAFSSSTGSLLRGVASPTKARSGIGNMMNDNNMCCTPSMLSFATDARRRKFGENRITDAHDLRLLYNRQLQWRLANAKVENSLLVQKQTAQRSLYNAWVTTSKLQYSVQSKRIELQLLRHNLKLYSILKEQDPHLECWDLLDRDHCSSVSGAIVALEASTLRLPVVGGARADVQKVQEAILSAVDMMQAMASSVCSLLPKVEQMNVLAYELSKLSAREHQLLEECKDLLSTTFIPLQVMHCSLRTNIIQVQRLRESLAKEV</sequence>
<proteinExistence type="inferred from homology"/>
<dbReference type="Proteomes" id="UP000826271">
    <property type="component" value="Unassembled WGS sequence"/>
</dbReference>
<accession>A0AAV6XA73</accession>
<evidence type="ECO:0008006" key="5">
    <source>
        <dbReference type="Google" id="ProtNLM"/>
    </source>
</evidence>
<feature type="compositionally biased region" description="Low complexity" evidence="2">
    <location>
        <begin position="252"/>
        <end position="263"/>
    </location>
</feature>
<dbReference type="GO" id="GO:0005880">
    <property type="term" value="C:nuclear microtubule"/>
    <property type="evidence" value="ECO:0007669"/>
    <property type="project" value="TreeGrafter"/>
</dbReference>
<feature type="region of interest" description="Disordered" evidence="2">
    <location>
        <begin position="133"/>
        <end position="196"/>
    </location>
</feature>
<feature type="compositionally biased region" description="Polar residues" evidence="2">
    <location>
        <begin position="76"/>
        <end position="89"/>
    </location>
</feature>
<keyword evidence="4" id="KW-1185">Reference proteome</keyword>
<evidence type="ECO:0000313" key="4">
    <source>
        <dbReference type="Proteomes" id="UP000826271"/>
    </source>
</evidence>
<protein>
    <recommendedName>
        <fullName evidence="5">QWRF motif-containing protein 2</fullName>
    </recommendedName>
</protein>
<evidence type="ECO:0000256" key="2">
    <source>
        <dbReference type="SAM" id="MobiDB-lite"/>
    </source>
</evidence>
<comment type="caution">
    <text evidence="3">The sequence shown here is derived from an EMBL/GenBank/DDBJ whole genome shotgun (WGS) entry which is preliminary data.</text>
</comment>
<feature type="region of interest" description="Disordered" evidence="2">
    <location>
        <begin position="1"/>
        <end position="115"/>
    </location>
</feature>
<dbReference type="InterPro" id="IPR007573">
    <property type="entry name" value="QWRF"/>
</dbReference>
<evidence type="ECO:0000256" key="1">
    <source>
        <dbReference type="ARBA" id="ARBA00010016"/>
    </source>
</evidence>